<dbReference type="PANTHER" id="PTHR47447">
    <property type="entry name" value="OS03G0856100 PROTEIN"/>
    <property type="match status" value="1"/>
</dbReference>
<proteinExistence type="predicted"/>
<dbReference type="Gene3D" id="1.25.40.10">
    <property type="entry name" value="Tetratricopeptide repeat domain"/>
    <property type="match status" value="4"/>
</dbReference>
<name>A0AA36HLP1_9DINO</name>
<evidence type="ECO:0000256" key="1">
    <source>
        <dbReference type="ARBA" id="ARBA00022737"/>
    </source>
</evidence>
<keyword evidence="1" id="KW-0677">Repeat</keyword>
<keyword evidence="4" id="KW-1185">Reference proteome</keyword>
<feature type="repeat" description="PPR" evidence="2">
    <location>
        <begin position="173"/>
        <end position="207"/>
    </location>
</feature>
<dbReference type="PANTHER" id="PTHR47447:SF17">
    <property type="entry name" value="OS12G0638900 PROTEIN"/>
    <property type="match status" value="1"/>
</dbReference>
<accession>A0AA36HLP1</accession>
<evidence type="ECO:0000313" key="3">
    <source>
        <dbReference type="EMBL" id="CAJ1371393.1"/>
    </source>
</evidence>
<gene>
    <name evidence="3" type="ORF">EVOR1521_LOCUS1704</name>
</gene>
<feature type="non-terminal residue" evidence="3">
    <location>
        <position position="744"/>
    </location>
</feature>
<comment type="caution">
    <text evidence="3">The sequence shown here is derived from an EMBL/GenBank/DDBJ whole genome shotgun (WGS) entry which is preliminary data.</text>
</comment>
<evidence type="ECO:0008006" key="5">
    <source>
        <dbReference type="Google" id="ProtNLM"/>
    </source>
</evidence>
<protein>
    <recommendedName>
        <fullName evidence="5">Pentatricopeptide repeat-containing protein, chloroplastic</fullName>
    </recommendedName>
</protein>
<dbReference type="Proteomes" id="UP001178507">
    <property type="component" value="Unassembled WGS sequence"/>
</dbReference>
<evidence type="ECO:0000256" key="2">
    <source>
        <dbReference type="PROSITE-ProRule" id="PRU00708"/>
    </source>
</evidence>
<dbReference type="Pfam" id="PF01535">
    <property type="entry name" value="PPR"/>
    <property type="match status" value="1"/>
</dbReference>
<reference evidence="3" key="1">
    <citation type="submission" date="2023-08" db="EMBL/GenBank/DDBJ databases">
        <authorList>
            <person name="Chen Y."/>
            <person name="Shah S."/>
            <person name="Dougan E. K."/>
            <person name="Thang M."/>
            <person name="Chan C."/>
        </authorList>
    </citation>
    <scope>NUCLEOTIDE SEQUENCE</scope>
</reference>
<dbReference type="InterPro" id="IPR011990">
    <property type="entry name" value="TPR-like_helical_dom_sf"/>
</dbReference>
<dbReference type="AlphaFoldDB" id="A0AA36HLP1"/>
<organism evidence="3 4">
    <name type="scientific">Effrenium voratum</name>
    <dbReference type="NCBI Taxonomy" id="2562239"/>
    <lineage>
        <taxon>Eukaryota</taxon>
        <taxon>Sar</taxon>
        <taxon>Alveolata</taxon>
        <taxon>Dinophyceae</taxon>
        <taxon>Suessiales</taxon>
        <taxon>Symbiodiniaceae</taxon>
        <taxon>Effrenium</taxon>
    </lineage>
</organism>
<dbReference type="EMBL" id="CAUJNA010000073">
    <property type="protein sequence ID" value="CAJ1371393.1"/>
    <property type="molecule type" value="Genomic_DNA"/>
</dbReference>
<evidence type="ECO:0000313" key="4">
    <source>
        <dbReference type="Proteomes" id="UP001178507"/>
    </source>
</evidence>
<dbReference type="InterPro" id="IPR002885">
    <property type="entry name" value="PPR_rpt"/>
</dbReference>
<sequence length="744" mass="79628">GLWALQRALRPFRRGPFGRDGALSRSETRAMRRWEPPKLDVVTRKVKKLGLQSCWAEAVRLLAELQRLTQLDIVAFGAGIGACSRARGGVAWPWALWLFEEAKALFPPSPELLGAVISALGKAARWQEALNLFMHEGQVPRNAVMWSALVSSGPAVLAGPLIQEAASQAIRLDTISYNAAISCCDKGSRWQSSVELWEDLRKVGLWPQVRTLNCCIAAFRNWEASLRVLGSLRVLQLQQDEVTRNVILGACGSRWSSVLAALEGASGSLNIALASCGRAGQWQAAMLLLDAGDPDEVTFTSAVSANEGRQWPNAVALAQRLRSSGLQVSVQRPALNAACAALGRQHLWRTALQQLQTMAFCGEALPSLAPDAATFGAVLSGCRSARQLKIAMEVLKAMRRRGLRVSLAALGAVAAACESGRNWGQAFDLLGGALSDGLALDLSLCSSVMNVCEEGPWSRALGLFAQLNKHRLRPDLGAFGSALSACKDGLSWDNALQLMGQMSHGRVRHDVAALSSGIAACEALASEGSWQHALLLPGLLGAGNAVSLEALLRVCRSVKHVPRLLASMRACASSPLRKAPEAAHSLIVLEVLADQGAVDGELQAAFVRQQRPLLARLLALQATPLEGREPILERQTSLGQSLTLFGAICPWTPQARRGARRSSAPAAKSAPAAVEILAWHGAAVEVSAVPLKFLGRLCHYDPNGEGADVRRLIPTFVGHDRAAHAERVALLRLLKAVMAPTFHL</sequence>
<dbReference type="PROSITE" id="PS51375">
    <property type="entry name" value="PPR"/>
    <property type="match status" value="2"/>
</dbReference>
<feature type="repeat" description="PPR" evidence="2">
    <location>
        <begin position="371"/>
        <end position="405"/>
    </location>
</feature>